<reference evidence="2" key="1">
    <citation type="journal article" date="2019" name="Int. J. Syst. Evol. Microbiol.">
        <title>The Global Catalogue of Microorganisms (GCM) 10K type strain sequencing project: providing services to taxonomists for standard genome sequencing and annotation.</title>
        <authorList>
            <consortium name="The Broad Institute Genomics Platform"/>
            <consortium name="The Broad Institute Genome Sequencing Center for Infectious Disease"/>
            <person name="Wu L."/>
            <person name="Ma J."/>
        </authorList>
    </citation>
    <scope>NUCLEOTIDE SEQUENCE [LARGE SCALE GENOMIC DNA]</scope>
    <source>
        <strain evidence="2">JCM 18409</strain>
    </source>
</reference>
<organism evidence="1 2">
    <name type="scientific">Streptomyces siamensis</name>
    <dbReference type="NCBI Taxonomy" id="1274986"/>
    <lineage>
        <taxon>Bacteria</taxon>
        <taxon>Bacillati</taxon>
        <taxon>Actinomycetota</taxon>
        <taxon>Actinomycetes</taxon>
        <taxon>Kitasatosporales</taxon>
        <taxon>Streptomycetaceae</taxon>
        <taxon>Streptomyces</taxon>
    </lineage>
</organism>
<accession>A0ABP9J1Z7</accession>
<dbReference type="EMBL" id="BAABKB010000016">
    <property type="protein sequence ID" value="GAA5018154.1"/>
    <property type="molecule type" value="Genomic_DNA"/>
</dbReference>
<keyword evidence="2" id="KW-1185">Reference proteome</keyword>
<dbReference type="Proteomes" id="UP001501759">
    <property type="component" value="Unassembled WGS sequence"/>
</dbReference>
<evidence type="ECO:0000313" key="1">
    <source>
        <dbReference type="EMBL" id="GAA5018154.1"/>
    </source>
</evidence>
<proteinExistence type="predicted"/>
<gene>
    <name evidence="1" type="ORF">GCM10023335_45490</name>
</gene>
<comment type="caution">
    <text evidence="1">The sequence shown here is derived from an EMBL/GenBank/DDBJ whole genome shotgun (WGS) entry which is preliminary data.</text>
</comment>
<sequence>MIVHPALGTSGRQVTARGENLGVAFSDEDLMELLGRAGLPDAEDVLDDPSWVQWRGGQAHYYGAA</sequence>
<name>A0ABP9J1Z7_9ACTN</name>
<evidence type="ECO:0000313" key="2">
    <source>
        <dbReference type="Proteomes" id="UP001501759"/>
    </source>
</evidence>
<protein>
    <submittedName>
        <fullName evidence="1">Uncharacterized protein</fullName>
    </submittedName>
</protein>